<name>A0A197JHC3_9FUNG</name>
<dbReference type="Pfam" id="PF00646">
    <property type="entry name" value="F-box"/>
    <property type="match status" value="1"/>
</dbReference>
<sequence length="1015" mass="109820">MDQTLDTAKHALISSLSSSSIITTLDSTTHNSSIQHQHHNGSFISLRCRPILTALPPELLSKISCNLSLCDYSFLSRTCSRLHSHLFHPAELVLFLKTRYRLSIQSGSIIIFAYLANMQFKAPLLLERIFEDFFADSPLRLQEEQKWKLHCQQQRQQLNNNTYQLNQAILSKVNSGSNSNSENGTSLEYQRMDGIEVHKAAEKARRQAKSDAVRMLGVLYALDKTHIGPSSSTNALVLSGACDPPESASPAPVPTPSRVTETESATTPETTRTLSSLPAFAPPSSFSAIAPAPIRHASSFSSFSSYSTPSMTTTITTTTAIATTAETDMDETAVFLSASGLPSSSPRLRNEQGSPGRSHTQEGGGQQDRETVPRSRSTSLEYFDLAPQHHQHQYRQQHQATTHTRNVRKRPSPSIPSKDGKMSSSSSSSWWESPLTQQHAHSESSRFSPTRALSPTSTRHHLYHHYHHQRQRSPPSFSPSASSTSLTSVFSSVVPGSKVHQSGKGGGGSIMGGTASGGGASTATAAISGVAQPGSPSRTTTPPTPFSSTSSSSFSSSSTSSLPSSSATSFAVQDEARQIFFDHRNKRHMNLRAMMKERALLGDREAMEYVEYSHELARRGCWPVDLDQDFDMDTSYYHHHQRTYGERGSERDYYTNAEVAAAFATNEMSDLPMDVDGGVDTDEWMHCDSTPIPTTAKSFSSSSSSSYVPVASVVSPQQQANNENNILCSSSFKEPQLPTVSSSSSIAGCSSQSSSFANWSVLCEREKDKENESAFEATPLGISVPLIEANTSGSGGIGRWNGSGNGSDKNGGNGGSLSSCRMGVTSELSSSSLFSQGVSFRRPRGGNDQQQQSKSPLPRVILPTNTTYSSTSTTAPTSTSTTTTTMTTSTTTTSGAQQKMQQILNRNDKIAFLTKYTDRMHLKLQALGIEDWGQGDIQRKKTYQLMIQHNDKTGEKDLVKFYLGRYGGSVTTTSGSGEAGAGVQEPMGPLGLTSPLSVQQQQGQEQQGTPLVVQA</sequence>
<dbReference type="STRING" id="1314771.A0A197JHC3"/>
<dbReference type="AlphaFoldDB" id="A0A197JHC3"/>
<dbReference type="PROSITE" id="PS00028">
    <property type="entry name" value="ZINC_FINGER_C2H2_1"/>
    <property type="match status" value="1"/>
</dbReference>
<feature type="region of interest" description="Disordered" evidence="1">
    <location>
        <begin position="972"/>
        <end position="1015"/>
    </location>
</feature>
<organism evidence="3 4">
    <name type="scientific">Linnemannia elongata AG-77</name>
    <dbReference type="NCBI Taxonomy" id="1314771"/>
    <lineage>
        <taxon>Eukaryota</taxon>
        <taxon>Fungi</taxon>
        <taxon>Fungi incertae sedis</taxon>
        <taxon>Mucoromycota</taxon>
        <taxon>Mortierellomycotina</taxon>
        <taxon>Mortierellomycetes</taxon>
        <taxon>Mortierellales</taxon>
        <taxon>Mortierellaceae</taxon>
        <taxon>Linnemannia</taxon>
    </lineage>
</organism>
<dbReference type="InterPro" id="IPR001810">
    <property type="entry name" value="F-box_dom"/>
</dbReference>
<reference evidence="3 4" key="1">
    <citation type="submission" date="2016-05" db="EMBL/GenBank/DDBJ databases">
        <title>Genome sequencing reveals origins of a unique bacterial endosymbiosis in the earliest lineages of terrestrial Fungi.</title>
        <authorList>
            <consortium name="DOE Joint Genome Institute"/>
            <person name="Uehling J."/>
            <person name="Gryganskyi A."/>
            <person name="Hameed K."/>
            <person name="Tschaplinski T."/>
            <person name="Misztal P."/>
            <person name="Wu S."/>
            <person name="Desiro A."/>
            <person name="Vande Pol N."/>
            <person name="Du Z.-Y."/>
            <person name="Zienkiewicz A."/>
            <person name="Zienkiewicz K."/>
            <person name="Morin E."/>
            <person name="Tisserant E."/>
            <person name="Splivallo R."/>
            <person name="Hainaut M."/>
            <person name="Henrissat B."/>
            <person name="Ohm R."/>
            <person name="Kuo A."/>
            <person name="Yan J."/>
            <person name="Lipzen A."/>
            <person name="Nolan M."/>
            <person name="Labutti K."/>
            <person name="Barry K."/>
            <person name="Goldstein A."/>
            <person name="Labbe J."/>
            <person name="Schadt C."/>
            <person name="Tuskan G."/>
            <person name="Grigoriev I."/>
            <person name="Martin F."/>
            <person name="Vilgalys R."/>
            <person name="Bonito G."/>
        </authorList>
    </citation>
    <scope>NUCLEOTIDE SEQUENCE [LARGE SCALE GENOMIC DNA]</scope>
    <source>
        <strain evidence="3 4">AG-77</strain>
    </source>
</reference>
<dbReference type="SUPFAM" id="SSF81383">
    <property type="entry name" value="F-box domain"/>
    <property type="match status" value="1"/>
</dbReference>
<accession>A0A197JHC3</accession>
<proteinExistence type="predicted"/>
<feature type="compositionally biased region" description="Polar residues" evidence="1">
    <location>
        <begin position="340"/>
        <end position="358"/>
    </location>
</feature>
<feature type="region of interest" description="Disordered" evidence="1">
    <location>
        <begin position="793"/>
        <end position="821"/>
    </location>
</feature>
<gene>
    <name evidence="3" type="ORF">K457DRAFT_35760</name>
</gene>
<dbReference type="InterPro" id="IPR013087">
    <property type="entry name" value="Znf_C2H2_type"/>
</dbReference>
<dbReference type="OrthoDB" id="2428828at2759"/>
<feature type="compositionally biased region" description="Polar residues" evidence="1">
    <location>
        <begin position="430"/>
        <end position="457"/>
    </location>
</feature>
<dbReference type="EMBL" id="KV442092">
    <property type="protein sequence ID" value="OAQ24540.1"/>
    <property type="molecule type" value="Genomic_DNA"/>
</dbReference>
<dbReference type="InterPro" id="IPR036047">
    <property type="entry name" value="F-box-like_dom_sf"/>
</dbReference>
<evidence type="ECO:0000313" key="4">
    <source>
        <dbReference type="Proteomes" id="UP000078512"/>
    </source>
</evidence>
<feature type="compositionally biased region" description="Low complexity" evidence="1">
    <location>
        <begin position="521"/>
        <end position="567"/>
    </location>
</feature>
<protein>
    <recommendedName>
        <fullName evidence="2">C2H2-type domain-containing protein</fullName>
    </recommendedName>
</protein>
<dbReference type="CDD" id="cd09917">
    <property type="entry name" value="F-box_SF"/>
    <property type="match status" value="1"/>
</dbReference>
<feature type="compositionally biased region" description="Low complexity" evidence="1">
    <location>
        <begin position="472"/>
        <end position="495"/>
    </location>
</feature>
<feature type="region of interest" description="Disordered" evidence="1">
    <location>
        <begin position="338"/>
        <end position="376"/>
    </location>
</feature>
<evidence type="ECO:0000313" key="3">
    <source>
        <dbReference type="EMBL" id="OAQ24540.1"/>
    </source>
</evidence>
<feature type="region of interest" description="Disordered" evidence="1">
    <location>
        <begin position="837"/>
        <end position="899"/>
    </location>
</feature>
<feature type="compositionally biased region" description="Basic residues" evidence="1">
    <location>
        <begin position="458"/>
        <end position="471"/>
    </location>
</feature>
<feature type="compositionally biased region" description="Low complexity" evidence="1">
    <location>
        <begin position="262"/>
        <end position="281"/>
    </location>
</feature>
<feature type="domain" description="C2H2-type" evidence="2">
    <location>
        <begin position="65"/>
        <end position="88"/>
    </location>
</feature>
<keyword evidence="4" id="KW-1185">Reference proteome</keyword>
<dbReference type="Proteomes" id="UP000078512">
    <property type="component" value="Unassembled WGS sequence"/>
</dbReference>
<feature type="compositionally biased region" description="Gly residues" evidence="1">
    <location>
        <begin position="503"/>
        <end position="520"/>
    </location>
</feature>
<evidence type="ECO:0000259" key="2">
    <source>
        <dbReference type="PROSITE" id="PS00028"/>
    </source>
</evidence>
<feature type="compositionally biased region" description="Low complexity" evidence="1">
    <location>
        <begin position="864"/>
        <end position="894"/>
    </location>
</feature>
<feature type="compositionally biased region" description="Gly residues" evidence="1">
    <location>
        <begin position="793"/>
        <end position="815"/>
    </location>
</feature>
<feature type="region of interest" description="Disordered" evidence="1">
    <location>
        <begin position="238"/>
        <end position="281"/>
    </location>
</feature>
<feature type="compositionally biased region" description="Low complexity" evidence="1">
    <location>
        <begin position="999"/>
        <end position="1008"/>
    </location>
</feature>
<feature type="region of interest" description="Disordered" evidence="1">
    <location>
        <begin position="388"/>
        <end position="567"/>
    </location>
</feature>
<evidence type="ECO:0000256" key="1">
    <source>
        <dbReference type="SAM" id="MobiDB-lite"/>
    </source>
</evidence>